<evidence type="ECO:0000259" key="2">
    <source>
        <dbReference type="Pfam" id="PF19289"/>
    </source>
</evidence>
<dbReference type="GO" id="GO:0006508">
    <property type="term" value="P:proteolysis"/>
    <property type="evidence" value="ECO:0007669"/>
    <property type="project" value="InterPro"/>
</dbReference>
<dbReference type="Pfam" id="PF19289">
    <property type="entry name" value="PmbA_TldD_3rd"/>
    <property type="match status" value="1"/>
</dbReference>
<dbReference type="InterPro" id="IPR045569">
    <property type="entry name" value="Metalloprtase-TldD/E_C"/>
</dbReference>
<reference evidence="3" key="1">
    <citation type="journal article" date="2014" name="Int. J. Syst. Evol. Microbiol.">
        <title>Complete genome sequence of Corynebacterium casei LMG S-19264T (=DSM 44701T), isolated from a smear-ripened cheese.</title>
        <authorList>
            <consortium name="US DOE Joint Genome Institute (JGI-PGF)"/>
            <person name="Walter F."/>
            <person name="Albersmeier A."/>
            <person name="Kalinowski J."/>
            <person name="Ruckert C."/>
        </authorList>
    </citation>
    <scope>NUCLEOTIDE SEQUENCE</scope>
    <source>
        <strain evidence="3">CGMCC 1.15478</strain>
    </source>
</reference>
<sequence>MITAHDLIEQVLALSVADDAVVVVTDVSEASLRWANSSMTTNGASTYRKWSLVSFIHGESGTSIGVVNSTSVDAGDIPDIVRASEETARSAEPTTETMPLVDGSSVDDAWTEPPVSTGAEVFTALVGPLSRGFDGTDNLFGFAHHQVHTTWLGTSTGVRRRWVQHTGSLEINGKRDYGTHVASAWVGAGTKDFTDIDVDSMLSSLDVQLGWARTRVELPAGRYDTILPPSAVSDLLVYMLWSMSGRGAHEGRNAFARSGGTRLGEKLTDLPLTLTTDPHASGIESMPFIATSHSGDDLSVFDNGLDLPAVDWIRDGHINALAFSRAGAQEFGNQFTFAADNATLTGGSDATVDDMIRSTKRGLLLTCLWYIREVDPTSLLLTGLTRDGVYLIEDGKVVGAVNNFRFNESPIDLLRRVTEAGASERTLPREWGDWFNRAIMAPLRIPDFHMSSVSKAT</sequence>
<dbReference type="PANTHER" id="PTHR43666">
    <property type="entry name" value="TLDD PROTEIN"/>
    <property type="match status" value="1"/>
</dbReference>
<comment type="caution">
    <text evidence="3">The sequence shown here is derived from an EMBL/GenBank/DDBJ whole genome shotgun (WGS) entry which is preliminary data.</text>
</comment>
<name>A0A916U2K2_9ACTN</name>
<dbReference type="InterPro" id="IPR036059">
    <property type="entry name" value="TldD/PmbA_sf"/>
</dbReference>
<dbReference type="PANTHER" id="PTHR43666:SF1">
    <property type="entry name" value="CONSERVED PROTEIN"/>
    <property type="match status" value="1"/>
</dbReference>
<keyword evidence="4" id="KW-1185">Reference proteome</keyword>
<dbReference type="RefSeq" id="WP_188670664.1">
    <property type="nucleotide sequence ID" value="NZ_BMJH01000001.1"/>
</dbReference>
<protein>
    <recommendedName>
        <fullName evidence="2">Metalloprotease TldD/E C-terminal domain-containing protein</fullName>
    </recommendedName>
</protein>
<dbReference type="SUPFAM" id="SSF111283">
    <property type="entry name" value="Putative modulator of DNA gyrase, PmbA/TldD"/>
    <property type="match status" value="1"/>
</dbReference>
<dbReference type="AlphaFoldDB" id="A0A916U2K2"/>
<gene>
    <name evidence="3" type="ORF">GCM10011410_06840</name>
</gene>
<dbReference type="Proteomes" id="UP000641514">
    <property type="component" value="Unassembled WGS sequence"/>
</dbReference>
<feature type="domain" description="Metalloprotease TldD/E C-terminal" evidence="2">
    <location>
        <begin position="221"/>
        <end position="450"/>
    </location>
</feature>
<organism evidence="3 4">
    <name type="scientific">Hoyosella rhizosphaerae</name>
    <dbReference type="NCBI Taxonomy" id="1755582"/>
    <lineage>
        <taxon>Bacteria</taxon>
        <taxon>Bacillati</taxon>
        <taxon>Actinomycetota</taxon>
        <taxon>Actinomycetes</taxon>
        <taxon>Mycobacteriales</taxon>
        <taxon>Hoyosellaceae</taxon>
        <taxon>Hoyosella</taxon>
    </lineage>
</organism>
<feature type="region of interest" description="Disordered" evidence="1">
    <location>
        <begin position="85"/>
        <end position="108"/>
    </location>
</feature>
<evidence type="ECO:0000313" key="3">
    <source>
        <dbReference type="EMBL" id="GGC56942.1"/>
    </source>
</evidence>
<dbReference type="EMBL" id="BMJH01000001">
    <property type="protein sequence ID" value="GGC56942.1"/>
    <property type="molecule type" value="Genomic_DNA"/>
</dbReference>
<accession>A0A916U2K2</accession>
<dbReference type="GO" id="GO:0008237">
    <property type="term" value="F:metallopeptidase activity"/>
    <property type="evidence" value="ECO:0007669"/>
    <property type="project" value="InterPro"/>
</dbReference>
<reference evidence="3" key="2">
    <citation type="submission" date="2020-09" db="EMBL/GenBank/DDBJ databases">
        <authorList>
            <person name="Sun Q."/>
            <person name="Zhou Y."/>
        </authorList>
    </citation>
    <scope>NUCLEOTIDE SEQUENCE</scope>
    <source>
        <strain evidence="3">CGMCC 1.15478</strain>
    </source>
</reference>
<proteinExistence type="predicted"/>
<evidence type="ECO:0000313" key="4">
    <source>
        <dbReference type="Proteomes" id="UP000641514"/>
    </source>
</evidence>
<evidence type="ECO:0000256" key="1">
    <source>
        <dbReference type="SAM" id="MobiDB-lite"/>
    </source>
</evidence>